<evidence type="ECO:0000259" key="3">
    <source>
        <dbReference type="PROSITE" id="PS51272"/>
    </source>
</evidence>
<feature type="domain" description="SLH" evidence="3">
    <location>
        <begin position="144"/>
        <end position="207"/>
    </location>
</feature>
<keyword evidence="2" id="KW-0812">Transmembrane</keyword>
<evidence type="ECO:0000256" key="2">
    <source>
        <dbReference type="SAM" id="Phobius"/>
    </source>
</evidence>
<dbReference type="PANTHER" id="PTHR43308">
    <property type="entry name" value="OUTER MEMBRANE PROTEIN ALPHA-RELATED"/>
    <property type="match status" value="1"/>
</dbReference>
<dbReference type="InterPro" id="IPR051465">
    <property type="entry name" value="Cell_Envelope_Struct_Comp"/>
</dbReference>
<name>A0ABX1P504_9CYAN</name>
<reference evidence="4 5" key="1">
    <citation type="submission" date="2018-06" db="EMBL/GenBank/DDBJ databases">
        <title>Comparative genomics of Brasilonema spp. strains.</title>
        <authorList>
            <person name="Alvarenga D.O."/>
            <person name="Fiore M.F."/>
            <person name="Varani A.M."/>
        </authorList>
    </citation>
    <scope>NUCLEOTIDE SEQUENCE [LARGE SCALE GENOMIC DNA]</scope>
    <source>
        <strain evidence="4 5">SPC951</strain>
    </source>
</reference>
<dbReference type="RefSeq" id="WP_169154707.1">
    <property type="nucleotide sequence ID" value="NZ_CAWPJE010000435.1"/>
</dbReference>
<feature type="domain" description="SLH" evidence="3">
    <location>
        <begin position="208"/>
        <end position="267"/>
    </location>
</feature>
<keyword evidence="2" id="KW-0472">Membrane</keyword>
<feature type="compositionally biased region" description="Low complexity" evidence="1">
    <location>
        <begin position="117"/>
        <end position="130"/>
    </location>
</feature>
<dbReference type="EMBL" id="QMEB01000044">
    <property type="protein sequence ID" value="NMG19431.1"/>
    <property type="molecule type" value="Genomic_DNA"/>
</dbReference>
<sequence length="341" mass="37627">MTNMRPPDSESSPNNTLGFDEFIGILVAFLTIGMILFWTLSRKNSNWNFTGLISPSPTSSASPIIPVIPEQQAIPFILPGVKPTVTPSPTDKHTFLDDLFPQTLNVPPDEAWSKPEQPSFTPPTTSTQQSRVVTPSEKLPTIPPPIAFTDVPADFWGRRFIDILSSRGMIKGFPDYSFRPNQPVNRAEFAAILQQAFDKRDGGNSTNFKDIPPEFWAIPAINRSIATGFLKGYPDQSFKPDQKIPRVQVLVALVSGLDLKVRSSPEKVLSIYKDAKDIPKYAIDKVAAATENRLVVNNPEPQVLAPNQEATRAEVTAMVHQALVRMGRLQPIESQSIVTAP</sequence>
<evidence type="ECO:0000256" key="1">
    <source>
        <dbReference type="SAM" id="MobiDB-lite"/>
    </source>
</evidence>
<accession>A0ABX1P504</accession>
<dbReference type="PANTHER" id="PTHR43308:SF5">
    <property type="entry name" value="S-LAYER PROTEIN _ PEPTIDOGLYCAN ENDO-BETA-N-ACETYLGLUCOSAMINIDASE"/>
    <property type="match status" value="1"/>
</dbReference>
<comment type="caution">
    <text evidence="4">The sequence shown here is derived from an EMBL/GenBank/DDBJ whole genome shotgun (WGS) entry which is preliminary data.</text>
</comment>
<organism evidence="4 5">
    <name type="scientific">Brasilonema bromeliae SPC951</name>
    <dbReference type="NCBI Taxonomy" id="385972"/>
    <lineage>
        <taxon>Bacteria</taxon>
        <taxon>Bacillati</taxon>
        <taxon>Cyanobacteriota</taxon>
        <taxon>Cyanophyceae</taxon>
        <taxon>Nostocales</taxon>
        <taxon>Scytonemataceae</taxon>
        <taxon>Brasilonema</taxon>
        <taxon>Bromeliae group (in: Brasilonema)</taxon>
    </lineage>
</organism>
<feature type="transmembrane region" description="Helical" evidence="2">
    <location>
        <begin position="22"/>
        <end position="40"/>
    </location>
</feature>
<feature type="domain" description="SLH" evidence="3">
    <location>
        <begin position="269"/>
        <end position="333"/>
    </location>
</feature>
<dbReference type="PROSITE" id="PS51272">
    <property type="entry name" value="SLH"/>
    <property type="match status" value="3"/>
</dbReference>
<keyword evidence="5" id="KW-1185">Reference proteome</keyword>
<protein>
    <submittedName>
        <fullName evidence="4">S-layer protein</fullName>
    </submittedName>
</protein>
<dbReference type="Proteomes" id="UP000718564">
    <property type="component" value="Unassembled WGS sequence"/>
</dbReference>
<feature type="region of interest" description="Disordered" evidence="1">
    <location>
        <begin position="107"/>
        <end position="139"/>
    </location>
</feature>
<proteinExistence type="predicted"/>
<dbReference type="InterPro" id="IPR001119">
    <property type="entry name" value="SLH_dom"/>
</dbReference>
<keyword evidence="2" id="KW-1133">Transmembrane helix</keyword>
<dbReference type="Pfam" id="PF00395">
    <property type="entry name" value="SLH"/>
    <property type="match status" value="3"/>
</dbReference>
<evidence type="ECO:0000313" key="5">
    <source>
        <dbReference type="Proteomes" id="UP000718564"/>
    </source>
</evidence>
<evidence type="ECO:0000313" key="4">
    <source>
        <dbReference type="EMBL" id="NMG19431.1"/>
    </source>
</evidence>
<gene>
    <name evidence="4" type="ORF">DP116_08150</name>
</gene>